<protein>
    <recommendedName>
        <fullName evidence="5">N-alpha-acetyltransferase 40</fullName>
        <ecNumber evidence="4">2.3.1.257</ecNumber>
    </recommendedName>
</protein>
<keyword evidence="15" id="KW-1185">Reference proteome</keyword>
<evidence type="ECO:0000256" key="1">
    <source>
        <dbReference type="ARBA" id="ARBA00004123"/>
    </source>
</evidence>
<evidence type="ECO:0000256" key="9">
    <source>
        <dbReference type="ARBA" id="ARBA00023315"/>
    </source>
</evidence>
<evidence type="ECO:0000259" key="13">
    <source>
        <dbReference type="PROSITE" id="PS51186"/>
    </source>
</evidence>
<dbReference type="CDD" id="cd04301">
    <property type="entry name" value="NAT_SF"/>
    <property type="match status" value="1"/>
</dbReference>
<comment type="catalytic activity">
    <reaction evidence="11">
        <text>N-terminal L-seryl-[histone H4] + acetyl-CoA = N-terminal N(alpha)-acetyl-L-seryl-[histone H4] + CoA + H(+)</text>
        <dbReference type="Rhea" id="RHEA:50596"/>
        <dbReference type="Rhea" id="RHEA-COMP:12740"/>
        <dbReference type="Rhea" id="RHEA-COMP:12743"/>
        <dbReference type="ChEBI" id="CHEBI:15378"/>
        <dbReference type="ChEBI" id="CHEBI:57287"/>
        <dbReference type="ChEBI" id="CHEBI:57288"/>
        <dbReference type="ChEBI" id="CHEBI:64738"/>
        <dbReference type="ChEBI" id="CHEBI:83690"/>
        <dbReference type="EC" id="2.3.1.257"/>
    </reaction>
</comment>
<organism evidence="14 15">
    <name type="scientific">Tetraparma gracilis</name>
    <dbReference type="NCBI Taxonomy" id="2962635"/>
    <lineage>
        <taxon>Eukaryota</taxon>
        <taxon>Sar</taxon>
        <taxon>Stramenopiles</taxon>
        <taxon>Ochrophyta</taxon>
        <taxon>Bolidophyceae</taxon>
        <taxon>Parmales</taxon>
        <taxon>Triparmaceae</taxon>
        <taxon>Tetraparma</taxon>
    </lineage>
</organism>
<dbReference type="EMBL" id="BRYB01006690">
    <property type="protein sequence ID" value="GMI55154.1"/>
    <property type="molecule type" value="Genomic_DNA"/>
</dbReference>
<comment type="catalytic activity">
    <reaction evidence="10">
        <text>N-terminal L-seryl-[histone H2A] + acetyl-CoA = N-terminal N(alpha)-acetyl-L-seryl-[histone H2A] + CoA + H(+)</text>
        <dbReference type="Rhea" id="RHEA:50600"/>
        <dbReference type="Rhea" id="RHEA-COMP:12742"/>
        <dbReference type="Rhea" id="RHEA-COMP:12744"/>
        <dbReference type="ChEBI" id="CHEBI:15378"/>
        <dbReference type="ChEBI" id="CHEBI:57287"/>
        <dbReference type="ChEBI" id="CHEBI:57288"/>
        <dbReference type="ChEBI" id="CHEBI:64738"/>
        <dbReference type="ChEBI" id="CHEBI:83690"/>
        <dbReference type="EC" id="2.3.1.257"/>
    </reaction>
</comment>
<dbReference type="PANTHER" id="PTHR20531:SF1">
    <property type="entry name" value="N-ALPHA-ACETYLTRANSFERASE 40"/>
    <property type="match status" value="1"/>
</dbReference>
<comment type="similarity">
    <text evidence="3">Belongs to the acetyltransferase family. NAA40 subfamily.</text>
</comment>
<evidence type="ECO:0000256" key="7">
    <source>
        <dbReference type="ARBA" id="ARBA00022679"/>
    </source>
</evidence>
<comment type="subcellular location">
    <subcellularLocation>
        <location evidence="2">Cytoplasm</location>
    </subcellularLocation>
    <subcellularLocation>
        <location evidence="1">Nucleus</location>
    </subcellularLocation>
</comment>
<dbReference type="Pfam" id="PF00583">
    <property type="entry name" value="Acetyltransf_1"/>
    <property type="match status" value="1"/>
</dbReference>
<feature type="domain" description="N-acetyltransferase" evidence="13">
    <location>
        <begin position="88"/>
        <end position="243"/>
    </location>
</feature>
<proteinExistence type="inferred from homology"/>
<feature type="compositionally biased region" description="Low complexity" evidence="12">
    <location>
        <begin position="289"/>
        <end position="305"/>
    </location>
</feature>
<evidence type="ECO:0000256" key="6">
    <source>
        <dbReference type="ARBA" id="ARBA00022490"/>
    </source>
</evidence>
<evidence type="ECO:0000256" key="5">
    <source>
        <dbReference type="ARBA" id="ARBA00015043"/>
    </source>
</evidence>
<accession>A0ABQ6ND28</accession>
<gene>
    <name evidence="14" type="ORF">TeGR_g11801</name>
</gene>
<evidence type="ECO:0000256" key="2">
    <source>
        <dbReference type="ARBA" id="ARBA00004496"/>
    </source>
</evidence>
<dbReference type="InterPro" id="IPR039949">
    <property type="entry name" value="NAA40"/>
</dbReference>
<evidence type="ECO:0000313" key="15">
    <source>
        <dbReference type="Proteomes" id="UP001165060"/>
    </source>
</evidence>
<dbReference type="Gene3D" id="3.40.630.30">
    <property type="match status" value="1"/>
</dbReference>
<feature type="compositionally biased region" description="Gly residues" evidence="12">
    <location>
        <begin position="1"/>
        <end position="11"/>
    </location>
</feature>
<dbReference type="PROSITE" id="PS51186">
    <property type="entry name" value="GNAT"/>
    <property type="match status" value="1"/>
</dbReference>
<evidence type="ECO:0000256" key="3">
    <source>
        <dbReference type="ARBA" id="ARBA00008870"/>
    </source>
</evidence>
<feature type="region of interest" description="Disordered" evidence="12">
    <location>
        <begin position="1"/>
        <end position="32"/>
    </location>
</feature>
<reference evidence="14 15" key="1">
    <citation type="journal article" date="2023" name="Commun. Biol.">
        <title>Genome analysis of Parmales, the sister group of diatoms, reveals the evolutionary specialization of diatoms from phago-mixotrophs to photoautotrophs.</title>
        <authorList>
            <person name="Ban H."/>
            <person name="Sato S."/>
            <person name="Yoshikawa S."/>
            <person name="Yamada K."/>
            <person name="Nakamura Y."/>
            <person name="Ichinomiya M."/>
            <person name="Sato N."/>
            <person name="Blanc-Mathieu R."/>
            <person name="Endo H."/>
            <person name="Kuwata A."/>
            <person name="Ogata H."/>
        </authorList>
    </citation>
    <scope>NUCLEOTIDE SEQUENCE [LARGE SCALE GENOMIC DNA]</scope>
</reference>
<dbReference type="InterPro" id="IPR000182">
    <property type="entry name" value="GNAT_dom"/>
</dbReference>
<dbReference type="EC" id="2.3.1.257" evidence="4"/>
<evidence type="ECO:0000256" key="8">
    <source>
        <dbReference type="ARBA" id="ARBA00023242"/>
    </source>
</evidence>
<evidence type="ECO:0000313" key="14">
    <source>
        <dbReference type="EMBL" id="GMI55154.1"/>
    </source>
</evidence>
<feature type="region of interest" description="Disordered" evidence="12">
    <location>
        <begin position="282"/>
        <end position="321"/>
    </location>
</feature>
<name>A0ABQ6ND28_9STRA</name>
<evidence type="ECO:0000256" key="10">
    <source>
        <dbReference type="ARBA" id="ARBA00047821"/>
    </source>
</evidence>
<dbReference type="Proteomes" id="UP001165060">
    <property type="component" value="Unassembled WGS sequence"/>
</dbReference>
<keyword evidence="7" id="KW-0808">Transferase</keyword>
<dbReference type="SUPFAM" id="SSF55729">
    <property type="entry name" value="Acyl-CoA N-acyltransferases (Nat)"/>
    <property type="match status" value="1"/>
</dbReference>
<keyword evidence="8" id="KW-0539">Nucleus</keyword>
<evidence type="ECO:0000256" key="4">
    <source>
        <dbReference type="ARBA" id="ARBA00012950"/>
    </source>
</evidence>
<dbReference type="InterPro" id="IPR016181">
    <property type="entry name" value="Acyl_CoA_acyltransferase"/>
</dbReference>
<comment type="caution">
    <text evidence="14">The sequence shown here is derived from an EMBL/GenBank/DDBJ whole genome shotgun (WGS) entry which is preliminary data.</text>
</comment>
<dbReference type="PANTHER" id="PTHR20531">
    <property type="entry name" value="N-ALPHA-ACETYLTRANSFERASE 40"/>
    <property type="match status" value="1"/>
</dbReference>
<evidence type="ECO:0000256" key="12">
    <source>
        <dbReference type="SAM" id="MobiDB-lite"/>
    </source>
</evidence>
<keyword evidence="9" id="KW-0012">Acyltransferase</keyword>
<sequence>MSKGGGSGGGMKKMKGGSSSSGGGSVEIKKSKKMKDQEAALALRAALFEESGRDRTDFQLPPMFMTKKIDGKDVAVTAHAKIPRELFREVFDLTKEAAEGIYDASGFEWDDADKIEELNEKGGRFLLARDGGGNVVGVAQWRFTRVGEAVFETLGPIGAFVYDLHVTPAYRRKGLGKHLLTLLCMITKKCNLPLLAVDVKKGDRATELFLENAVGGFEEYGRKHDEYLKEFSCGPVAMNLAAEDTFTVWARCTVPFPKEEKAPAVAAAAPVVAETTPVKAKKVEEAERASPTSVAASPASPNPAADSPPPPPAASFGSGIDMSSFSATIDAASDEEDAAEEDAEYTQEDEVLQALIDGFAEKQGRQPTEEEVKMWVDTIREANEEAAIKGFGGAPQTAAVREVDGAE</sequence>
<evidence type="ECO:0000256" key="11">
    <source>
        <dbReference type="ARBA" id="ARBA00049524"/>
    </source>
</evidence>
<keyword evidence="6" id="KW-0963">Cytoplasm</keyword>